<proteinExistence type="predicted"/>
<gene>
    <name evidence="1" type="ORF">DDV21_010085</name>
</gene>
<sequence length="97" mass="10434">MVKMVLGSSDSQASSVASLADNYTSGFNSIISAIENLANADGLEGEAYTNVKTYGSTVVTPLAKGFILLADAAKTDTQLLPDRYRSMLAVRIWMRIR</sequence>
<dbReference type="Proteomes" id="UP000246115">
    <property type="component" value="Chromosome"/>
</dbReference>
<evidence type="ECO:0000313" key="1">
    <source>
        <dbReference type="EMBL" id="AXQ79399.1"/>
    </source>
</evidence>
<name>A0A346NEF4_9STRE</name>
<evidence type="ECO:0000313" key="2">
    <source>
        <dbReference type="Proteomes" id="UP000246115"/>
    </source>
</evidence>
<evidence type="ECO:0008006" key="3">
    <source>
        <dbReference type="Google" id="ProtNLM"/>
    </source>
</evidence>
<dbReference type="EMBL" id="CP031733">
    <property type="protein sequence ID" value="AXQ79399.1"/>
    <property type="molecule type" value="Genomic_DNA"/>
</dbReference>
<accession>A0A346NEF4</accession>
<reference evidence="2" key="1">
    <citation type="submission" date="2018-08" db="EMBL/GenBank/DDBJ databases">
        <title>Streptococcus chenjunshii sp. nov., isolated from stools sample of the Tibetan antelope in the Qinghai-Tibet plateau, China.</title>
        <authorList>
            <person name="Tian Z."/>
        </authorList>
    </citation>
    <scope>NUCLEOTIDE SEQUENCE [LARGE SCALE GENOMIC DNA]</scope>
    <source>
        <strain evidence="2">Z15</strain>
    </source>
</reference>
<organism evidence="1 2">
    <name type="scientific">Streptococcus chenjunshii</name>
    <dbReference type="NCBI Taxonomy" id="2173853"/>
    <lineage>
        <taxon>Bacteria</taxon>
        <taxon>Bacillati</taxon>
        <taxon>Bacillota</taxon>
        <taxon>Bacilli</taxon>
        <taxon>Lactobacillales</taxon>
        <taxon>Streptococcaceae</taxon>
        <taxon>Streptococcus</taxon>
    </lineage>
</organism>
<dbReference type="KEGG" id="schj:DDV21_010085"/>
<dbReference type="RefSeq" id="WP_117287799.1">
    <property type="nucleotide sequence ID" value="NZ_CP031733.1"/>
</dbReference>
<dbReference type="AlphaFoldDB" id="A0A346NEF4"/>
<protein>
    <recommendedName>
        <fullName evidence="3">LXG domain-containing protein</fullName>
    </recommendedName>
</protein>